<dbReference type="EMBL" id="SJPZ01000001">
    <property type="protein sequence ID" value="TWU64926.1"/>
    <property type="molecule type" value="Genomic_DNA"/>
</dbReference>
<dbReference type="SUPFAM" id="SSF49503">
    <property type="entry name" value="Cupredoxins"/>
    <property type="match status" value="1"/>
</dbReference>
<dbReference type="AlphaFoldDB" id="A0A5C6FRQ1"/>
<evidence type="ECO:0008006" key="4">
    <source>
        <dbReference type="Google" id="ProtNLM"/>
    </source>
</evidence>
<sequence length="262" mass="28386" precursor="true">MKIATSFCLPALLAAAACLSNVSALRAETGTLRMQLVYGGDPVKPAPIDVNKDVQFCGKHGLTNEALIVNPTNKGIKNAVVYVYTGRGTPDLPETEPAGANHVLANENCRFEPRYIIAQTGDKLTVTNPDPVGHNANLNFLRNDPQNFTIPTGQEKSVDLVEAEPAPIPVECNIHPWMKAYVVVLEHPFAAVSDEDGMIEIEGLPAGEELTFRIFHEAGRIDEVTIDGKSESWRRSRFEVEIKPGMNDLGTVTVPADALSGE</sequence>
<keyword evidence="1" id="KW-0732">Signal</keyword>
<proteinExistence type="predicted"/>
<dbReference type="PROSITE" id="PS51257">
    <property type="entry name" value="PROKAR_LIPOPROTEIN"/>
    <property type="match status" value="1"/>
</dbReference>
<feature type="chain" id="PRO_5022844688" description="Methylamine utilization protein" evidence="1">
    <location>
        <begin position="27"/>
        <end position="262"/>
    </location>
</feature>
<reference evidence="2 3" key="1">
    <citation type="submission" date="2019-02" db="EMBL/GenBank/DDBJ databases">
        <title>Deep-cultivation of Planctomycetes and their phenomic and genomic characterization uncovers novel biology.</title>
        <authorList>
            <person name="Wiegand S."/>
            <person name="Jogler M."/>
            <person name="Boedeker C."/>
            <person name="Pinto D."/>
            <person name="Vollmers J."/>
            <person name="Rivas-Marin E."/>
            <person name="Kohn T."/>
            <person name="Peeters S.H."/>
            <person name="Heuer A."/>
            <person name="Rast P."/>
            <person name="Oberbeckmann S."/>
            <person name="Bunk B."/>
            <person name="Jeske O."/>
            <person name="Meyerdierks A."/>
            <person name="Storesund J.E."/>
            <person name="Kallscheuer N."/>
            <person name="Luecker S."/>
            <person name="Lage O.M."/>
            <person name="Pohl T."/>
            <person name="Merkel B.J."/>
            <person name="Hornburger P."/>
            <person name="Mueller R.-W."/>
            <person name="Bruemmer F."/>
            <person name="Labrenz M."/>
            <person name="Spormann A.M."/>
            <person name="Op Den Camp H."/>
            <person name="Overmann J."/>
            <person name="Amann R."/>
            <person name="Jetten M.S.M."/>
            <person name="Mascher T."/>
            <person name="Medema M.H."/>
            <person name="Devos D.P."/>
            <person name="Kaster A.-K."/>
            <person name="Ovreas L."/>
            <person name="Rohde M."/>
            <person name="Galperin M.Y."/>
            <person name="Jogler C."/>
        </authorList>
    </citation>
    <scope>NUCLEOTIDE SEQUENCE [LARGE SCALE GENOMIC DNA]</scope>
    <source>
        <strain evidence="2 3">V7</strain>
    </source>
</reference>
<feature type="signal peptide" evidence="1">
    <location>
        <begin position="1"/>
        <end position="26"/>
    </location>
</feature>
<dbReference type="RefSeq" id="WP_197135846.1">
    <property type="nucleotide sequence ID" value="NZ_SJPZ01000001.1"/>
</dbReference>
<organism evidence="2 3">
    <name type="scientific">Crateriforma conspicua</name>
    <dbReference type="NCBI Taxonomy" id="2527996"/>
    <lineage>
        <taxon>Bacteria</taxon>
        <taxon>Pseudomonadati</taxon>
        <taxon>Planctomycetota</taxon>
        <taxon>Planctomycetia</taxon>
        <taxon>Planctomycetales</taxon>
        <taxon>Planctomycetaceae</taxon>
        <taxon>Crateriforma</taxon>
    </lineage>
</organism>
<comment type="caution">
    <text evidence="2">The sequence shown here is derived from an EMBL/GenBank/DDBJ whole genome shotgun (WGS) entry which is preliminary data.</text>
</comment>
<evidence type="ECO:0000313" key="3">
    <source>
        <dbReference type="Proteomes" id="UP000316476"/>
    </source>
</evidence>
<name>A0A5C6FRQ1_9PLAN</name>
<evidence type="ECO:0000256" key="1">
    <source>
        <dbReference type="SAM" id="SignalP"/>
    </source>
</evidence>
<dbReference type="Gene3D" id="2.60.40.420">
    <property type="entry name" value="Cupredoxins - blue copper proteins"/>
    <property type="match status" value="1"/>
</dbReference>
<dbReference type="InterPro" id="IPR008969">
    <property type="entry name" value="CarboxyPept-like_regulatory"/>
</dbReference>
<accession>A0A5C6FRQ1</accession>
<protein>
    <recommendedName>
        <fullName evidence="4">Methylamine utilization protein</fullName>
    </recommendedName>
</protein>
<dbReference type="SUPFAM" id="SSF49464">
    <property type="entry name" value="Carboxypeptidase regulatory domain-like"/>
    <property type="match status" value="1"/>
</dbReference>
<dbReference type="Proteomes" id="UP000316476">
    <property type="component" value="Unassembled WGS sequence"/>
</dbReference>
<dbReference type="InterPro" id="IPR008972">
    <property type="entry name" value="Cupredoxin"/>
</dbReference>
<evidence type="ECO:0000313" key="2">
    <source>
        <dbReference type="EMBL" id="TWU64926.1"/>
    </source>
</evidence>
<gene>
    <name evidence="2" type="ORF">V7x_04700</name>
</gene>